<dbReference type="AlphaFoldDB" id="A0AA48HNT1"/>
<dbReference type="GO" id="GO:0016887">
    <property type="term" value="F:ATP hydrolysis activity"/>
    <property type="evidence" value="ECO:0007669"/>
    <property type="project" value="InterPro"/>
</dbReference>
<dbReference type="KEGG" id="pmaw:MACH26_07550"/>
<keyword evidence="2" id="KW-0813">Transport</keyword>
<name>A0AA48HNT1_9ALTE</name>
<dbReference type="PANTHER" id="PTHR42711">
    <property type="entry name" value="ABC TRANSPORTER ATP-BINDING PROTEIN"/>
    <property type="match status" value="1"/>
</dbReference>
<dbReference type="GO" id="GO:0005524">
    <property type="term" value="F:ATP binding"/>
    <property type="evidence" value="ECO:0007669"/>
    <property type="project" value="UniProtKB-KW"/>
</dbReference>
<dbReference type="SUPFAM" id="SSF52540">
    <property type="entry name" value="P-loop containing nucleoside triphosphate hydrolases"/>
    <property type="match status" value="1"/>
</dbReference>
<evidence type="ECO:0000313" key="7">
    <source>
        <dbReference type="EMBL" id="BDX05234.1"/>
    </source>
</evidence>
<dbReference type="Gene3D" id="3.40.50.300">
    <property type="entry name" value="P-loop containing nucleotide triphosphate hydrolases"/>
    <property type="match status" value="1"/>
</dbReference>
<protein>
    <recommendedName>
        <fullName evidence="6">ABC transporter domain-containing protein</fullName>
    </recommendedName>
</protein>
<comment type="similarity">
    <text evidence="1">Belongs to the ABC transporter superfamily.</text>
</comment>
<keyword evidence="3" id="KW-0536">Nodulation</keyword>
<feature type="domain" description="ABC transporter" evidence="6">
    <location>
        <begin position="3"/>
        <end position="232"/>
    </location>
</feature>
<dbReference type="Pfam" id="PF00005">
    <property type="entry name" value="ABC_tran"/>
    <property type="match status" value="1"/>
</dbReference>
<dbReference type="InterPro" id="IPR027417">
    <property type="entry name" value="P-loop_NTPase"/>
</dbReference>
<dbReference type="InterPro" id="IPR003439">
    <property type="entry name" value="ABC_transporter-like_ATP-bd"/>
</dbReference>
<reference evidence="7" key="1">
    <citation type="submission" date="2023-01" db="EMBL/GenBank/DDBJ databases">
        <title>Complete genome sequence of Planctobacterium marinum strain Dej080120_11.</title>
        <authorList>
            <person name="Ueki S."/>
            <person name="Maruyama F."/>
        </authorList>
    </citation>
    <scope>NUCLEOTIDE SEQUENCE</scope>
    <source>
        <strain evidence="7">Dej080120_11</strain>
    </source>
</reference>
<evidence type="ECO:0000313" key="8">
    <source>
        <dbReference type="Proteomes" id="UP001333710"/>
    </source>
</evidence>
<proteinExistence type="inferred from homology"/>
<dbReference type="Proteomes" id="UP001333710">
    <property type="component" value="Chromosome"/>
</dbReference>
<dbReference type="EMBL" id="AP027272">
    <property type="protein sequence ID" value="BDX05234.1"/>
    <property type="molecule type" value="Genomic_DNA"/>
</dbReference>
<keyword evidence="4" id="KW-0547">Nucleotide-binding</keyword>
<dbReference type="InterPro" id="IPR003593">
    <property type="entry name" value="AAA+_ATPase"/>
</dbReference>
<dbReference type="SMART" id="SM00382">
    <property type="entry name" value="AAA"/>
    <property type="match status" value="1"/>
</dbReference>
<dbReference type="PROSITE" id="PS00211">
    <property type="entry name" value="ABC_TRANSPORTER_1"/>
    <property type="match status" value="1"/>
</dbReference>
<keyword evidence="5" id="KW-0067">ATP-binding</keyword>
<evidence type="ECO:0000256" key="1">
    <source>
        <dbReference type="ARBA" id="ARBA00005417"/>
    </source>
</evidence>
<dbReference type="RefSeq" id="WP_338291200.1">
    <property type="nucleotide sequence ID" value="NZ_AP027272.1"/>
</dbReference>
<evidence type="ECO:0000259" key="6">
    <source>
        <dbReference type="PROSITE" id="PS50893"/>
    </source>
</evidence>
<evidence type="ECO:0000256" key="2">
    <source>
        <dbReference type="ARBA" id="ARBA00022448"/>
    </source>
</evidence>
<sequence>MHIQIRHLCKTYKTVKAVNDLSFDIKSGEIFAILGPNGAGKSSTLRMLVGLTTVDKGEILINKGEQQITRLSSEQFGYLPEERGLYQETSIHKTLHYIAALKGMKKSDAEQQIQFWLEEFDLLDRQKEPLKALSKGNQQKIQLLSSIIHRPELVILDEPFSGLDPVNQEKVIQFLTTLKEQGTTILLSAHQMSLVEKLADRLLLMAKGKAVLYGDMKQIRAASTLGSTLSLELAECPAEEVLTTAQQQLSDVLAITPVDQFNIQLRLSGGCHIPTLLKQVMAMLPVANLQLQQPGLHEIYLHALSDSNAEKEHQDD</sequence>
<dbReference type="InterPro" id="IPR050763">
    <property type="entry name" value="ABC_transporter_ATP-binding"/>
</dbReference>
<gene>
    <name evidence="7" type="ORF">MACH26_07550</name>
</gene>
<organism evidence="7 8">
    <name type="scientific">Planctobacterium marinum</name>
    <dbReference type="NCBI Taxonomy" id="1631968"/>
    <lineage>
        <taxon>Bacteria</taxon>
        <taxon>Pseudomonadati</taxon>
        <taxon>Pseudomonadota</taxon>
        <taxon>Gammaproteobacteria</taxon>
        <taxon>Alteromonadales</taxon>
        <taxon>Alteromonadaceae</taxon>
        <taxon>Planctobacterium</taxon>
    </lineage>
</organism>
<dbReference type="PANTHER" id="PTHR42711:SF5">
    <property type="entry name" value="ABC TRANSPORTER ATP-BINDING PROTEIN NATA"/>
    <property type="match status" value="1"/>
</dbReference>
<keyword evidence="8" id="KW-1185">Reference proteome</keyword>
<evidence type="ECO:0000256" key="3">
    <source>
        <dbReference type="ARBA" id="ARBA00022458"/>
    </source>
</evidence>
<evidence type="ECO:0000256" key="5">
    <source>
        <dbReference type="ARBA" id="ARBA00022840"/>
    </source>
</evidence>
<dbReference type="PROSITE" id="PS50893">
    <property type="entry name" value="ABC_TRANSPORTER_2"/>
    <property type="match status" value="1"/>
</dbReference>
<accession>A0AA48HNT1</accession>
<evidence type="ECO:0000256" key="4">
    <source>
        <dbReference type="ARBA" id="ARBA00022741"/>
    </source>
</evidence>
<dbReference type="InterPro" id="IPR017871">
    <property type="entry name" value="ABC_transporter-like_CS"/>
</dbReference>